<protein>
    <recommendedName>
        <fullName evidence="10">U6 snRNA-associated Sm-like protein LSm7</fullName>
    </recommendedName>
</protein>
<dbReference type="InterPro" id="IPR047575">
    <property type="entry name" value="Sm"/>
</dbReference>
<keyword evidence="2" id="KW-0507">mRNA processing</keyword>
<dbReference type="PROSITE" id="PS52002">
    <property type="entry name" value="SM"/>
    <property type="match status" value="1"/>
</dbReference>
<dbReference type="GO" id="GO:0005681">
    <property type="term" value="C:spliceosomal complex"/>
    <property type="evidence" value="ECO:0007669"/>
    <property type="project" value="UniProtKB-KW"/>
</dbReference>
<evidence type="ECO:0000256" key="10">
    <source>
        <dbReference type="ARBA" id="ARBA00067761"/>
    </source>
</evidence>
<feature type="domain" description="Sm" evidence="12">
    <location>
        <begin position="783"/>
        <end position="863"/>
    </location>
</feature>
<dbReference type="Pfam" id="PF14559">
    <property type="entry name" value="TPR_19"/>
    <property type="match status" value="1"/>
</dbReference>
<dbReference type="PANTHER" id="PTHR23082:SF0">
    <property type="entry name" value="GENERAL TRANSCRIPTION FACTOR 3C POLYPEPTIDE 3"/>
    <property type="match status" value="1"/>
</dbReference>
<dbReference type="Proteomes" id="UP000327044">
    <property type="component" value="Unassembled WGS sequence"/>
</dbReference>
<dbReference type="SMART" id="SM00028">
    <property type="entry name" value="TPR"/>
    <property type="match status" value="5"/>
</dbReference>
<name>A0A5N4A9P1_PHOPY</name>
<evidence type="ECO:0000313" key="13">
    <source>
        <dbReference type="EMBL" id="KAB0794027.1"/>
    </source>
</evidence>
<dbReference type="GO" id="GO:0003723">
    <property type="term" value="F:RNA binding"/>
    <property type="evidence" value="ECO:0007669"/>
    <property type="project" value="UniProtKB-KW"/>
</dbReference>
<gene>
    <name evidence="13" type="ORF">PPYR_13647</name>
</gene>
<evidence type="ECO:0000256" key="7">
    <source>
        <dbReference type="ARBA" id="ARBA00023242"/>
    </source>
</evidence>
<dbReference type="InterPro" id="IPR001163">
    <property type="entry name" value="Sm_dom_euk/arc"/>
</dbReference>
<dbReference type="PROSITE" id="PS50005">
    <property type="entry name" value="TPR"/>
    <property type="match status" value="2"/>
</dbReference>
<dbReference type="InterPro" id="IPR019734">
    <property type="entry name" value="TPR_rpt"/>
</dbReference>
<evidence type="ECO:0000256" key="11">
    <source>
        <dbReference type="PROSITE-ProRule" id="PRU00339"/>
    </source>
</evidence>
<dbReference type="SUPFAM" id="SSF48452">
    <property type="entry name" value="TPR-like"/>
    <property type="match status" value="1"/>
</dbReference>
<evidence type="ECO:0000313" key="14">
    <source>
        <dbReference type="Proteomes" id="UP000327044"/>
    </source>
</evidence>
<dbReference type="FunCoup" id="A0A5N4A9P1">
    <property type="interactions" value="1610"/>
</dbReference>
<comment type="subunit">
    <text evidence="9">Component of the precatalytic spliceosome (spliceosome B complex). Component of the U4/U6-U5 tri-snRNP complex, a building block of the precatalytic spliceosome (spliceosome B complex). The U4/U6-U5 tri-snRNP complex is composed of the U4, U6 and U5 snRNAs and at least PRPF3, PRPF4, PRPF6, PRPF8, PRPF31, SNRNP200, TXNL4A, SNRNP40, SNRPB, SNRPD1, SNRPD2, SNRPD3, SNRPE, SNRPF, SNRPG, DDX23, CD2BP2, PPIH, SNU13, EFTUD2, SART1 and USP39, plus LSM2, LSM3, LSM4, LSM5, LSM6, LSM7 and LSM8. LSM2, LSM3, LSM4, LSM5, LSM6, LSM7 and LSM8 form a heptameric, ring-shaped subcomplex (the LSM2-8 complex) that is part of the U4/U6-U5 tri-snRNP complex and the precatalytic spliceosome. Interacts with TACC1.</text>
</comment>
<organism evidence="13 14">
    <name type="scientific">Photinus pyralis</name>
    <name type="common">Common eastern firefly</name>
    <name type="synonym">Lampyris pyralis</name>
    <dbReference type="NCBI Taxonomy" id="7054"/>
    <lineage>
        <taxon>Eukaryota</taxon>
        <taxon>Metazoa</taxon>
        <taxon>Ecdysozoa</taxon>
        <taxon>Arthropoda</taxon>
        <taxon>Hexapoda</taxon>
        <taxon>Insecta</taxon>
        <taxon>Pterygota</taxon>
        <taxon>Neoptera</taxon>
        <taxon>Endopterygota</taxon>
        <taxon>Coleoptera</taxon>
        <taxon>Polyphaga</taxon>
        <taxon>Elateriformia</taxon>
        <taxon>Elateroidea</taxon>
        <taxon>Lampyridae</taxon>
        <taxon>Lampyrinae</taxon>
        <taxon>Photinus</taxon>
    </lineage>
</organism>
<keyword evidence="8" id="KW-0687">Ribonucleoprotein</keyword>
<evidence type="ECO:0000256" key="5">
    <source>
        <dbReference type="ARBA" id="ARBA00022990"/>
    </source>
</evidence>
<dbReference type="CDD" id="cd01729">
    <property type="entry name" value="LSm7"/>
    <property type="match status" value="1"/>
</dbReference>
<dbReference type="InterPro" id="IPR017132">
    <property type="entry name" value="Lsm7"/>
</dbReference>
<comment type="subcellular location">
    <subcellularLocation>
        <location evidence="1">Nucleus</location>
    </subcellularLocation>
</comment>
<reference evidence="13 14" key="1">
    <citation type="journal article" date="2018" name="Elife">
        <title>Firefly genomes illuminate parallel origins of bioluminescence in beetles.</title>
        <authorList>
            <person name="Fallon T.R."/>
            <person name="Lower S.E."/>
            <person name="Chang C.H."/>
            <person name="Bessho-Uehara M."/>
            <person name="Martin G.J."/>
            <person name="Bewick A.J."/>
            <person name="Behringer M."/>
            <person name="Debat H.J."/>
            <person name="Wong I."/>
            <person name="Day J.C."/>
            <person name="Suvorov A."/>
            <person name="Silva C.J."/>
            <person name="Stanger-Hall K.F."/>
            <person name="Hall D.W."/>
            <person name="Schmitz R.J."/>
            <person name="Nelson D.R."/>
            <person name="Lewis S.M."/>
            <person name="Shigenobu S."/>
            <person name="Bybee S.M."/>
            <person name="Larracuente A.M."/>
            <person name="Oba Y."/>
            <person name="Weng J.K."/>
        </authorList>
    </citation>
    <scope>NUCLEOTIDE SEQUENCE [LARGE SCALE GENOMIC DNA]</scope>
    <source>
        <strain evidence="13">1611_PpyrPB1</strain>
        <tissue evidence="13">Whole body</tissue>
    </source>
</reference>
<evidence type="ECO:0000259" key="12">
    <source>
        <dbReference type="PROSITE" id="PS52002"/>
    </source>
</evidence>
<keyword evidence="4" id="KW-0694">RNA-binding</keyword>
<accession>A0A5N4A9P1</accession>
<keyword evidence="14" id="KW-1185">Reference proteome</keyword>
<keyword evidence="11" id="KW-0802">TPR repeat</keyword>
<dbReference type="InterPro" id="IPR039340">
    <property type="entry name" value="Tfc4/TFIIIC-102/Sfc4"/>
</dbReference>
<dbReference type="GO" id="GO:0000398">
    <property type="term" value="P:mRNA splicing, via spliceosome"/>
    <property type="evidence" value="ECO:0007669"/>
    <property type="project" value="InterPro"/>
</dbReference>
<comment type="caution">
    <text evidence="13">The sequence shown here is derived from an EMBL/GenBank/DDBJ whole genome shotgun (WGS) entry which is preliminary data.</text>
</comment>
<feature type="repeat" description="TPR" evidence="11">
    <location>
        <begin position="401"/>
        <end position="434"/>
    </location>
</feature>
<dbReference type="Pfam" id="PF01423">
    <property type="entry name" value="LSM"/>
    <property type="match status" value="1"/>
</dbReference>
<keyword evidence="3" id="KW-0747">Spliceosome</keyword>
<evidence type="ECO:0000256" key="3">
    <source>
        <dbReference type="ARBA" id="ARBA00022728"/>
    </source>
</evidence>
<dbReference type="InParanoid" id="A0A5N4A9P1"/>
<evidence type="ECO:0000256" key="2">
    <source>
        <dbReference type="ARBA" id="ARBA00022664"/>
    </source>
</evidence>
<dbReference type="SUPFAM" id="SSF50182">
    <property type="entry name" value="Sm-like ribonucleoproteins"/>
    <property type="match status" value="1"/>
</dbReference>
<dbReference type="EMBL" id="VVIM01000009">
    <property type="protein sequence ID" value="KAB0794027.1"/>
    <property type="molecule type" value="Genomic_DNA"/>
</dbReference>
<dbReference type="SMART" id="SM00651">
    <property type="entry name" value="Sm"/>
    <property type="match status" value="1"/>
</dbReference>
<evidence type="ECO:0000256" key="4">
    <source>
        <dbReference type="ARBA" id="ARBA00022884"/>
    </source>
</evidence>
<keyword evidence="6" id="KW-0508">mRNA splicing</keyword>
<evidence type="ECO:0000256" key="9">
    <source>
        <dbReference type="ARBA" id="ARBA00065431"/>
    </source>
</evidence>
<dbReference type="InterPro" id="IPR011990">
    <property type="entry name" value="TPR-like_helical_dom_sf"/>
</dbReference>
<dbReference type="GO" id="GO:0000127">
    <property type="term" value="C:transcription factor TFIIIC complex"/>
    <property type="evidence" value="ECO:0007669"/>
    <property type="project" value="TreeGrafter"/>
</dbReference>
<proteinExistence type="predicted"/>
<sequence>MAEKSNVNEKKLEDLTIEFEYIEAGPSNVNIENAPIEIQSVVEPEDAPQSGPGEFIDKYLSGEIPFDNYEVLLDEEHSIEESSEVTKPTRTYKKIPAHIKALIGEANLRFARGDRETATKICYEIIRQHCTFSEPYITLAQIFETDDPAKSLDYYMVAALCNPRDVNLWTRSAQLSLDANKVNQAIFCYTNAVRVQPRNIKLHLKRIQLLRREKDTKNMLRSYVKMMQFLTAPYYDFLLQVAVKVAIEYHQLNEYKKAIDALNIPFQKCPDLITPQMVNIMLELLILNENYSYCLDIFLEHCNIEIELLIVLENQIQVLSYNMPENIPIDLRIKFVICVIKLKSFNLLDSLIDPLLLMEEEVESIGDLFLDVVEALMMVEHYEHSLKLLVPLIKSNNYSLAAVWLKYADCQSACGLYDQAIESYKTVMQMAPLHVDVRYNLAEVLVKVDKKREALEILEQDPGWAVINVRMFVFRIKLLKEMEEYDQYLQAIEFLISRHCEKIRHFEEIRAVTYVERPYEKVARLKKLREFREENLDDKPQFSTAFEPTVEEEYAIFCDAIELCMKMKKFVTMQRLVFTALTSLRFKNKYEELGLIGFFSCMYNKDSFHAYPLIREIVIHYPNNNLGWNLFNALLQRADDLRHTRFMMRFMSSYTEKSCLRLLEANYCLAVGNIKIGLGYYVSRLRSDPSPLTCMLLGCVLLYIFGQKFTQKKDKVTKTALSLFLKYSTMRSKDAYEEIYYNLGRVYHQFGILHLAKYYYELVLNYNNPGQVGGDIKEKKRKESILDLSKYLEKSIRVKFAGGREASGILKGYDPLLNLVLDNTTEYLRDPDDPYKLAEDTRALGLVVCRGTSVVLICPVDGMEAIQNPFISQE</sequence>
<keyword evidence="5" id="KW-0007">Acetylation</keyword>
<keyword evidence="7" id="KW-0539">Nucleus</keyword>
<dbReference type="Gene3D" id="2.30.30.100">
    <property type="match status" value="1"/>
</dbReference>
<evidence type="ECO:0000256" key="1">
    <source>
        <dbReference type="ARBA" id="ARBA00004123"/>
    </source>
</evidence>
<evidence type="ECO:0000256" key="8">
    <source>
        <dbReference type="ARBA" id="ARBA00023274"/>
    </source>
</evidence>
<dbReference type="Gene3D" id="1.25.40.10">
    <property type="entry name" value="Tetratricopeptide repeat domain"/>
    <property type="match status" value="1"/>
</dbReference>
<dbReference type="Pfam" id="PF13181">
    <property type="entry name" value="TPR_8"/>
    <property type="match status" value="1"/>
</dbReference>
<dbReference type="InterPro" id="IPR010920">
    <property type="entry name" value="LSM_dom_sf"/>
</dbReference>
<evidence type="ECO:0000256" key="6">
    <source>
        <dbReference type="ARBA" id="ARBA00023187"/>
    </source>
</evidence>
<dbReference type="AlphaFoldDB" id="A0A5N4A9P1"/>
<dbReference type="FunFam" id="2.30.30.100:FF:000025">
    <property type="entry name" value="U6 snRNA-associated Sm-like protein LSm7"/>
    <property type="match status" value="1"/>
</dbReference>
<feature type="repeat" description="TPR" evidence="11">
    <location>
        <begin position="166"/>
        <end position="199"/>
    </location>
</feature>
<dbReference type="GO" id="GO:0000956">
    <property type="term" value="P:nuclear-transcribed mRNA catabolic process"/>
    <property type="evidence" value="ECO:0007669"/>
    <property type="project" value="InterPro"/>
</dbReference>
<dbReference type="PANTHER" id="PTHR23082">
    <property type="entry name" value="TRANSCRIPTION INITIATION FACTOR IIIC TFIIIC , POLYPEPTIDE 3-RELATED"/>
    <property type="match status" value="1"/>
</dbReference>
<dbReference type="GO" id="GO:0006383">
    <property type="term" value="P:transcription by RNA polymerase III"/>
    <property type="evidence" value="ECO:0007669"/>
    <property type="project" value="InterPro"/>
</dbReference>